<dbReference type="InterPro" id="IPR052177">
    <property type="entry name" value="Divisome_Glycosyl_Hydrolase"/>
</dbReference>
<name>A0A818PK75_9BILA</name>
<keyword evidence="1" id="KW-0732">Signal</keyword>
<feature type="domain" description="Reverse transcriptase" evidence="2">
    <location>
        <begin position="150"/>
        <end position="426"/>
    </location>
</feature>
<evidence type="ECO:0000259" key="2">
    <source>
        <dbReference type="PROSITE" id="PS50878"/>
    </source>
</evidence>
<dbReference type="InterPro" id="IPR000477">
    <property type="entry name" value="RT_dom"/>
</dbReference>
<organism evidence="3 4">
    <name type="scientific">Adineta steineri</name>
    <dbReference type="NCBI Taxonomy" id="433720"/>
    <lineage>
        <taxon>Eukaryota</taxon>
        <taxon>Metazoa</taxon>
        <taxon>Spiralia</taxon>
        <taxon>Gnathifera</taxon>
        <taxon>Rotifera</taxon>
        <taxon>Eurotatoria</taxon>
        <taxon>Bdelloidea</taxon>
        <taxon>Adinetida</taxon>
        <taxon>Adinetidae</taxon>
        <taxon>Adineta</taxon>
    </lineage>
</organism>
<dbReference type="AlphaFoldDB" id="A0A818PK75"/>
<evidence type="ECO:0000313" key="3">
    <source>
        <dbReference type="EMBL" id="CAF3626620.1"/>
    </source>
</evidence>
<dbReference type="Proteomes" id="UP000663868">
    <property type="component" value="Unassembled WGS sequence"/>
</dbReference>
<dbReference type="EMBL" id="CAJOBB010000250">
    <property type="protein sequence ID" value="CAF3626620.1"/>
    <property type="molecule type" value="Genomic_DNA"/>
</dbReference>
<dbReference type="PANTHER" id="PTHR43405:SF1">
    <property type="entry name" value="GLYCOSYL HYDROLASE DIGH"/>
    <property type="match status" value="1"/>
</dbReference>
<dbReference type="Pfam" id="PF00078">
    <property type="entry name" value="RVT_1"/>
    <property type="match status" value="1"/>
</dbReference>
<sequence length="807" mass="93263">KDKENWMIERPKEGNSDHYPVLFITPYTAGENGFFRKTNWSDYKVFKQWEAIFMEEKAKYEQEKREKKLENMKVGNNIWSHVKSIFRPYTPPFQGLTLDKIIIKNNKQIADELANYYEIHFSEPNLDNSAFLLKQLPDEYLNTITILFNKCAEAGDFFEKGKIARGIFLSKEGAFPPVSRLRSISLLPNLSKVFERIIVMRIEKWCNENGIHVDEQSGFSPEKRLQTRVISIIEDLRLTVAACNRPALAIFIDFATAFDRMWWPALLKTLEKLDMPIELRRFIFNWLQNRKMSVSHGDAKSRFFPILTGAPQGSVLAALLFRLHIHFLPSFFLQISSHLFADDLALIIKGAIEKRLSENIEYLEIQAKTVLESLEKFSDEYNLPVNTSKTKAMLVHSAVSVSKPKIIYKELEIEYVSSFKYLGMEIGTKLGTIKLNVKKKKKATVNNIDWPSSKTITPYQQQTELINILNTVQRLNMNAVIFQIRPAGDAFYASTLEPWSFYLTGTHGVAPSPLWDPLTFIISEAHKRNIEVHAWLNPYRARMTGATYELASNHMAKRFPKYAYPYDNHIWMDPGSVEVQQFTVNVTDDIVRRYNVDAIHIDDYFYPYSDGTEFPDEATYVAYQQQGGQLNKSDWRRLNVNTLIETMYTRMHSIRPKVKFGVSPFGIWKSGVPAGISGLSSYDSLYCDSRMWLEEGLVDYMAPQLYWPIDPPAQSYPVLLNWWISQSTKGRHVYAGNAAYKLAQGSVQYEAREIARQVNVTRSMRDRLALGNIYFSTKDIMNNIKGIQTVLAELYKQKAMIPKMNWL</sequence>
<dbReference type="InterPro" id="IPR017853">
    <property type="entry name" value="GH"/>
</dbReference>
<protein>
    <recommendedName>
        <fullName evidence="2">Reverse transcriptase domain-containing protein</fullName>
    </recommendedName>
</protein>
<gene>
    <name evidence="3" type="ORF">KXQ929_LOCUS6439</name>
</gene>
<dbReference type="InterPro" id="IPR003790">
    <property type="entry name" value="GHL10"/>
</dbReference>
<dbReference type="CDD" id="cd01650">
    <property type="entry name" value="RT_nLTR_like"/>
    <property type="match status" value="1"/>
</dbReference>
<evidence type="ECO:0000313" key="4">
    <source>
        <dbReference type="Proteomes" id="UP000663868"/>
    </source>
</evidence>
<dbReference type="PANTHER" id="PTHR43405">
    <property type="entry name" value="GLYCOSYL HYDROLASE DIGH"/>
    <property type="match status" value="1"/>
</dbReference>
<comment type="caution">
    <text evidence="3">The sequence shown here is derived from an EMBL/GenBank/DDBJ whole genome shotgun (WGS) entry which is preliminary data.</text>
</comment>
<reference evidence="3" key="1">
    <citation type="submission" date="2021-02" db="EMBL/GenBank/DDBJ databases">
        <authorList>
            <person name="Nowell W R."/>
        </authorList>
    </citation>
    <scope>NUCLEOTIDE SEQUENCE</scope>
</reference>
<dbReference type="Pfam" id="PF02638">
    <property type="entry name" value="GHL10"/>
    <property type="match status" value="1"/>
</dbReference>
<feature type="non-terminal residue" evidence="3">
    <location>
        <position position="1"/>
    </location>
</feature>
<accession>A0A818PK75</accession>
<proteinExistence type="predicted"/>
<dbReference type="Gene3D" id="3.20.20.80">
    <property type="entry name" value="Glycosidases"/>
    <property type="match status" value="1"/>
</dbReference>
<dbReference type="SUPFAM" id="SSF51445">
    <property type="entry name" value="(Trans)glycosidases"/>
    <property type="match status" value="1"/>
</dbReference>
<dbReference type="PROSITE" id="PS50878">
    <property type="entry name" value="RT_POL"/>
    <property type="match status" value="1"/>
</dbReference>
<evidence type="ECO:0000256" key="1">
    <source>
        <dbReference type="ARBA" id="ARBA00022729"/>
    </source>
</evidence>